<name>A0A4Q7TR16_9MICO</name>
<evidence type="ECO:0000313" key="2">
    <source>
        <dbReference type="EMBL" id="RZT62470.1"/>
    </source>
</evidence>
<organism evidence="2 3">
    <name type="scientific">Microcella alkaliphila</name>
    <dbReference type="NCBI Taxonomy" id="279828"/>
    <lineage>
        <taxon>Bacteria</taxon>
        <taxon>Bacillati</taxon>
        <taxon>Actinomycetota</taxon>
        <taxon>Actinomycetes</taxon>
        <taxon>Micrococcales</taxon>
        <taxon>Microbacteriaceae</taxon>
        <taxon>Microcella</taxon>
    </lineage>
</organism>
<feature type="chain" id="PRO_5020260765" evidence="1">
    <location>
        <begin position="35"/>
        <end position="196"/>
    </location>
</feature>
<proteinExistence type="predicted"/>
<sequence length="196" mass="20877">MPSTVSRMPRRSLTLRVAATLAALTLGASLTACADTTRIPPAPTDTGAAEPLFASDEEALAAAVEAYEEYAAVVDALLMGREPSVPLEAVASGALVEQTLEDVAEFAELGWVITEGRQTLNPRLQSRQPVGDGGELVVLYFCEDVSQVDVIDSAGESVVNEDRDPFTPFEATIRLESGDEPLVLERRVWEGSGICI</sequence>
<dbReference type="EMBL" id="SGXT01000013">
    <property type="protein sequence ID" value="RZT62470.1"/>
    <property type="molecule type" value="Genomic_DNA"/>
</dbReference>
<feature type="signal peptide" evidence="1">
    <location>
        <begin position="1"/>
        <end position="34"/>
    </location>
</feature>
<dbReference type="AlphaFoldDB" id="A0A4Q7TR16"/>
<gene>
    <name evidence="2" type="ORF">EV140_0999</name>
</gene>
<protein>
    <submittedName>
        <fullName evidence="2">Uncharacterized protein</fullName>
    </submittedName>
</protein>
<keyword evidence="3" id="KW-1185">Reference proteome</keyword>
<evidence type="ECO:0000256" key="1">
    <source>
        <dbReference type="SAM" id="SignalP"/>
    </source>
</evidence>
<accession>A0A4Q7TR16</accession>
<comment type="caution">
    <text evidence="2">The sequence shown here is derived from an EMBL/GenBank/DDBJ whole genome shotgun (WGS) entry which is preliminary data.</text>
</comment>
<dbReference type="PROSITE" id="PS51257">
    <property type="entry name" value="PROKAR_LIPOPROTEIN"/>
    <property type="match status" value="1"/>
</dbReference>
<keyword evidence="1" id="KW-0732">Signal</keyword>
<reference evidence="2 3" key="1">
    <citation type="journal article" date="2015" name="Stand. Genomic Sci.">
        <title>Genomic Encyclopedia of Bacterial and Archaeal Type Strains, Phase III: the genomes of soil and plant-associated and newly described type strains.</title>
        <authorList>
            <person name="Whitman W.B."/>
            <person name="Woyke T."/>
            <person name="Klenk H.P."/>
            <person name="Zhou Y."/>
            <person name="Lilburn T.G."/>
            <person name="Beck B.J."/>
            <person name="De Vos P."/>
            <person name="Vandamme P."/>
            <person name="Eisen J.A."/>
            <person name="Garrity G."/>
            <person name="Hugenholtz P."/>
            <person name="Kyrpides N.C."/>
        </authorList>
    </citation>
    <scope>NUCLEOTIDE SEQUENCE [LARGE SCALE GENOMIC DNA]</scope>
    <source>
        <strain evidence="2 3">AC4r</strain>
    </source>
</reference>
<evidence type="ECO:0000313" key="3">
    <source>
        <dbReference type="Proteomes" id="UP000292408"/>
    </source>
</evidence>
<dbReference type="Proteomes" id="UP000292408">
    <property type="component" value="Unassembled WGS sequence"/>
</dbReference>